<dbReference type="PANTHER" id="PTHR28283:SF1">
    <property type="entry name" value="3',5'-CYCLIC-NUCLEOTIDE PHOSPHODIESTERASE 1"/>
    <property type="match status" value="1"/>
</dbReference>
<dbReference type="Pfam" id="PF02112">
    <property type="entry name" value="PDEase_II"/>
    <property type="match status" value="1"/>
</dbReference>
<dbReference type="PRINTS" id="PR00388">
    <property type="entry name" value="PDIESTERASE2"/>
</dbReference>
<evidence type="ECO:0000256" key="4">
    <source>
        <dbReference type="PIRNR" id="PIRNR000962"/>
    </source>
</evidence>
<dbReference type="InterPro" id="IPR024225">
    <property type="entry name" value="cAMP-PdiesteraseII_CS"/>
</dbReference>
<evidence type="ECO:0000256" key="1">
    <source>
        <dbReference type="ARBA" id="ARBA00022801"/>
    </source>
</evidence>
<organism evidence="5 6">
    <name type="scientific">Elizabethkingia anophelis NUHP1</name>
    <dbReference type="NCBI Taxonomy" id="1338011"/>
    <lineage>
        <taxon>Bacteria</taxon>
        <taxon>Pseudomonadati</taxon>
        <taxon>Bacteroidota</taxon>
        <taxon>Flavobacteriia</taxon>
        <taxon>Flavobacteriales</taxon>
        <taxon>Weeksellaceae</taxon>
        <taxon>Elizabethkingia</taxon>
    </lineage>
</organism>
<dbReference type="PIRSF" id="PIRSF000962">
    <property type="entry name" value="Cyc_nuc_PDEase"/>
    <property type="match status" value="1"/>
</dbReference>
<accession>A0A077EG23</accession>
<dbReference type="RefSeq" id="WP_021346516.1">
    <property type="nucleotide sequence ID" value="NZ_CP007547.1"/>
</dbReference>
<dbReference type="STRING" id="1338011.BD94_1304"/>
<dbReference type="GO" id="GO:1902660">
    <property type="term" value="P:negative regulation of glucose mediated signaling pathway"/>
    <property type="evidence" value="ECO:0007669"/>
    <property type="project" value="TreeGrafter"/>
</dbReference>
<dbReference type="AlphaFoldDB" id="A0A077EG23"/>
<evidence type="ECO:0000256" key="2">
    <source>
        <dbReference type="ARBA" id="ARBA00023149"/>
    </source>
</evidence>
<evidence type="ECO:0000313" key="5">
    <source>
        <dbReference type="EMBL" id="AIL45079.1"/>
    </source>
</evidence>
<keyword evidence="2 4" id="KW-0114">cAMP</keyword>
<dbReference type="InterPro" id="IPR000396">
    <property type="entry name" value="Pdiesterase2"/>
</dbReference>
<dbReference type="PROSITE" id="PS00607">
    <property type="entry name" value="PDEASE_II"/>
    <property type="match status" value="1"/>
</dbReference>
<dbReference type="SUPFAM" id="SSF56281">
    <property type="entry name" value="Metallo-hydrolase/oxidoreductase"/>
    <property type="match status" value="1"/>
</dbReference>
<dbReference type="GO" id="GO:0004115">
    <property type="term" value="F:3',5'-cyclic-AMP phosphodiesterase activity"/>
    <property type="evidence" value="ECO:0007669"/>
    <property type="project" value="UniProtKB-UniRule"/>
</dbReference>
<dbReference type="EMBL" id="CP007547">
    <property type="protein sequence ID" value="AIL45079.1"/>
    <property type="molecule type" value="Genomic_DNA"/>
</dbReference>
<dbReference type="HOGENOM" id="CLU_016658_2_0_10"/>
<dbReference type="InterPro" id="IPR036866">
    <property type="entry name" value="RibonucZ/Hydroxyglut_hydro"/>
</dbReference>
<dbReference type="GO" id="GO:0047555">
    <property type="term" value="F:3',5'-cyclic-GMP phosphodiesterase activity"/>
    <property type="evidence" value="ECO:0007669"/>
    <property type="project" value="TreeGrafter"/>
</dbReference>
<keyword evidence="1 4" id="KW-0378">Hydrolase</keyword>
<dbReference type="Proteomes" id="UP000028933">
    <property type="component" value="Chromosome"/>
</dbReference>
<evidence type="ECO:0000313" key="6">
    <source>
        <dbReference type="Proteomes" id="UP000028933"/>
    </source>
</evidence>
<comment type="similarity">
    <text evidence="3 4">Belongs to the cyclic nucleotide phosphodiesterase class-II family.</text>
</comment>
<dbReference type="GO" id="GO:0006198">
    <property type="term" value="P:cAMP catabolic process"/>
    <property type="evidence" value="ECO:0007669"/>
    <property type="project" value="UniProtKB-UniRule"/>
</dbReference>
<reference evidence="5" key="1">
    <citation type="journal article" date="2013" name="Lancet">
        <title>First case of E anophelis outbreak in an intensive-care unit.</title>
        <authorList>
            <person name="Teo J."/>
            <person name="Tan S.Y."/>
            <person name="Tay M."/>
            <person name="Ding Y."/>
            <person name="Kjelleberg S."/>
            <person name="Givskov M."/>
            <person name="Lin R.T."/>
            <person name="Yang L."/>
        </authorList>
    </citation>
    <scope>NUCLEOTIDE SEQUENCE [LARGE SCALE GENOMIC DNA]</scope>
    <source>
        <strain evidence="5">NUHP1</strain>
    </source>
</reference>
<sequence length="313" mass="34747">MKKTLLSLFLCSQIFSNAQSFDLIPLGVHGGGEENNLSSYLIGETGKNSFLCMDAGTVRAGIDKAIEKGVFSVSNETVLKDYIKGYFISHGHLDHLSGMIINSPDDSKKNIYSIPETAEILKNRYFTNDAWINFANEGDKPTLGKYTYRKMDNNAPFSIDGTNLTGRIFPLSHVNPYKSSAIMVSGTQQASVLYLGDTGADRVEKSNALQNLWQNVAPLVKSKKLKAILIEVSFENERAENTLFGHLTPKLLNEELSVLAKTAQQKDLKDLKIIITHLKPGGNRIETIKKELTENNPLKVQLIFPEQGQKIQL</sequence>
<protein>
    <submittedName>
        <fullName evidence="5">3',5'-cyclic-nucleotide phosphodiesterase</fullName>
    </submittedName>
</protein>
<evidence type="ECO:0000256" key="3">
    <source>
        <dbReference type="ARBA" id="ARBA00025762"/>
    </source>
</evidence>
<dbReference type="CDD" id="cd07735">
    <property type="entry name" value="class_II_PDE_MBL-fold"/>
    <property type="match status" value="1"/>
</dbReference>
<dbReference type="eggNOG" id="COG5212">
    <property type="taxonomic scope" value="Bacteria"/>
</dbReference>
<dbReference type="PANTHER" id="PTHR28283">
    <property type="entry name" value="3',5'-CYCLIC-NUCLEOTIDE PHOSPHODIESTERASE 1"/>
    <property type="match status" value="1"/>
</dbReference>
<dbReference type="KEGG" id="eao:BD94_1304"/>
<reference evidence="5" key="2">
    <citation type="journal article" date="2015" name="Genome Biol. Evol.">
        <title>Complete Genome Sequence and Transcriptomic Analysis of the Novel Pathogen Elizabethkingia anophelis in Response to Oxidative Stress.</title>
        <authorList>
            <person name="Li Y."/>
            <person name="Liu Y."/>
            <person name="Chew S.C."/>
            <person name="Tay M."/>
            <person name="Salido M.M."/>
            <person name="Teo J."/>
            <person name="Lauro F.M."/>
            <person name="Givskov M."/>
            <person name="Yang L."/>
        </authorList>
    </citation>
    <scope>NUCLEOTIDE SEQUENCE</scope>
    <source>
        <strain evidence="5">NUHP1</strain>
    </source>
</reference>
<proteinExistence type="inferred from homology"/>
<gene>
    <name evidence="5" type="ORF">BD94_1304</name>
</gene>
<dbReference type="Gene3D" id="3.60.15.10">
    <property type="entry name" value="Ribonuclease Z/Hydroxyacylglutathione hydrolase-like"/>
    <property type="match status" value="1"/>
</dbReference>
<name>A0A077EG23_9FLAO</name>